<protein>
    <submittedName>
        <fullName evidence="7">RNA polymerase sigma-70 factor, Bacteroides expansion family 1</fullName>
    </submittedName>
</protein>
<reference evidence="7 8" key="1">
    <citation type="submission" date="2016-10" db="EMBL/GenBank/DDBJ databases">
        <authorList>
            <person name="de Groot N.N."/>
        </authorList>
    </citation>
    <scope>NUCLEOTIDE SEQUENCE [LARGE SCALE GENOMIC DNA]</scope>
    <source>
        <strain evidence="7 8">CGMCC 1.9156</strain>
    </source>
</reference>
<dbReference type="NCBIfam" id="TIGR02937">
    <property type="entry name" value="sigma70-ECF"/>
    <property type="match status" value="1"/>
</dbReference>
<dbReference type="InterPro" id="IPR013324">
    <property type="entry name" value="RNA_pol_sigma_r3/r4-like"/>
</dbReference>
<keyword evidence="2" id="KW-0805">Transcription regulation</keyword>
<evidence type="ECO:0000259" key="5">
    <source>
        <dbReference type="Pfam" id="PF04542"/>
    </source>
</evidence>
<evidence type="ECO:0000256" key="3">
    <source>
        <dbReference type="ARBA" id="ARBA00023082"/>
    </source>
</evidence>
<dbReference type="GO" id="GO:0016987">
    <property type="term" value="F:sigma factor activity"/>
    <property type="evidence" value="ECO:0007669"/>
    <property type="project" value="UniProtKB-KW"/>
</dbReference>
<evidence type="ECO:0000259" key="6">
    <source>
        <dbReference type="Pfam" id="PF08281"/>
    </source>
</evidence>
<evidence type="ECO:0000256" key="4">
    <source>
        <dbReference type="ARBA" id="ARBA00023163"/>
    </source>
</evidence>
<accession>A0A1I2FJM5</accession>
<dbReference type="Proteomes" id="UP000198964">
    <property type="component" value="Unassembled WGS sequence"/>
</dbReference>
<dbReference type="Gene3D" id="1.10.1740.10">
    <property type="match status" value="1"/>
</dbReference>
<dbReference type="EMBL" id="FONW01000002">
    <property type="protein sequence ID" value="SFF05485.1"/>
    <property type="molecule type" value="Genomic_DNA"/>
</dbReference>
<dbReference type="CDD" id="cd06171">
    <property type="entry name" value="Sigma70_r4"/>
    <property type="match status" value="1"/>
</dbReference>
<dbReference type="PANTHER" id="PTHR43133">
    <property type="entry name" value="RNA POLYMERASE ECF-TYPE SIGMA FACTO"/>
    <property type="match status" value="1"/>
</dbReference>
<organism evidence="7 8">
    <name type="scientific">Sunxiuqinia elliptica</name>
    <dbReference type="NCBI Taxonomy" id="655355"/>
    <lineage>
        <taxon>Bacteria</taxon>
        <taxon>Pseudomonadati</taxon>
        <taxon>Bacteroidota</taxon>
        <taxon>Bacteroidia</taxon>
        <taxon>Marinilabiliales</taxon>
        <taxon>Prolixibacteraceae</taxon>
        <taxon>Sunxiuqinia</taxon>
    </lineage>
</organism>
<dbReference type="InterPro" id="IPR036388">
    <property type="entry name" value="WH-like_DNA-bd_sf"/>
</dbReference>
<dbReference type="Pfam" id="PF08281">
    <property type="entry name" value="Sigma70_r4_2"/>
    <property type="match status" value="1"/>
</dbReference>
<dbReference type="STRING" id="655355.SAMN05216283_102515"/>
<comment type="similarity">
    <text evidence="1">Belongs to the sigma-70 factor family. ECF subfamily.</text>
</comment>
<dbReference type="SUPFAM" id="SSF88659">
    <property type="entry name" value="Sigma3 and sigma4 domains of RNA polymerase sigma factors"/>
    <property type="match status" value="1"/>
</dbReference>
<keyword evidence="8" id="KW-1185">Reference proteome</keyword>
<sequence>MLTRNRFDIALNLRQTSTFSFEPFIVCVLLMLWRYTKYPKNGYLEQEFSIATNRLVKKQKKDDNIFHSFVKIACYMATKKLRPLQKNEFETIYNRFFHIYYDIAQRFLYHDEDAKSVVQDAFIKLWENEIHLQNDDEIKNYLFILVRNRSLNVIRQRKKQFQTTDQPEYLINSISHKLLEKTGEDILLYQELFEKVQQAIQALTPQCKKVFQLSRFEDLSNKEIAAVLDISVKAVEANITRAIKQLREELAPYLISKEAAPKLPVLFYLSLS</sequence>
<dbReference type="SUPFAM" id="SSF88946">
    <property type="entry name" value="Sigma2 domain of RNA polymerase sigma factors"/>
    <property type="match status" value="1"/>
</dbReference>
<dbReference type="GO" id="GO:0006352">
    <property type="term" value="P:DNA-templated transcription initiation"/>
    <property type="evidence" value="ECO:0007669"/>
    <property type="project" value="InterPro"/>
</dbReference>
<dbReference type="GO" id="GO:0003677">
    <property type="term" value="F:DNA binding"/>
    <property type="evidence" value="ECO:0007669"/>
    <property type="project" value="InterPro"/>
</dbReference>
<dbReference type="InterPro" id="IPR014327">
    <property type="entry name" value="RNA_pol_sigma70_bacteroid"/>
</dbReference>
<proteinExistence type="inferred from homology"/>
<evidence type="ECO:0000313" key="7">
    <source>
        <dbReference type="EMBL" id="SFF05485.1"/>
    </source>
</evidence>
<dbReference type="AlphaFoldDB" id="A0A1I2FJM5"/>
<keyword evidence="3" id="KW-0731">Sigma factor</keyword>
<dbReference type="Pfam" id="PF04542">
    <property type="entry name" value="Sigma70_r2"/>
    <property type="match status" value="1"/>
</dbReference>
<evidence type="ECO:0000256" key="1">
    <source>
        <dbReference type="ARBA" id="ARBA00010641"/>
    </source>
</evidence>
<dbReference type="InterPro" id="IPR007627">
    <property type="entry name" value="RNA_pol_sigma70_r2"/>
</dbReference>
<dbReference type="InterPro" id="IPR039425">
    <property type="entry name" value="RNA_pol_sigma-70-like"/>
</dbReference>
<name>A0A1I2FJM5_9BACT</name>
<dbReference type="Gene3D" id="1.10.10.10">
    <property type="entry name" value="Winged helix-like DNA-binding domain superfamily/Winged helix DNA-binding domain"/>
    <property type="match status" value="1"/>
</dbReference>
<dbReference type="InterPro" id="IPR014284">
    <property type="entry name" value="RNA_pol_sigma-70_dom"/>
</dbReference>
<dbReference type="PANTHER" id="PTHR43133:SF46">
    <property type="entry name" value="RNA POLYMERASE SIGMA-70 FACTOR ECF SUBFAMILY"/>
    <property type="match status" value="1"/>
</dbReference>
<feature type="domain" description="RNA polymerase sigma-70 region 2" evidence="5">
    <location>
        <begin position="100"/>
        <end position="159"/>
    </location>
</feature>
<gene>
    <name evidence="7" type="ORF">SAMN05216283_102515</name>
</gene>
<evidence type="ECO:0000256" key="2">
    <source>
        <dbReference type="ARBA" id="ARBA00023015"/>
    </source>
</evidence>
<evidence type="ECO:0000313" key="8">
    <source>
        <dbReference type="Proteomes" id="UP000198964"/>
    </source>
</evidence>
<dbReference type="InterPro" id="IPR013249">
    <property type="entry name" value="RNA_pol_sigma70_r4_t2"/>
</dbReference>
<dbReference type="InterPro" id="IPR013325">
    <property type="entry name" value="RNA_pol_sigma_r2"/>
</dbReference>
<dbReference type="NCBIfam" id="TIGR02985">
    <property type="entry name" value="Sig70_bacteroi1"/>
    <property type="match status" value="1"/>
</dbReference>
<feature type="domain" description="RNA polymerase sigma factor 70 region 4 type 2" evidence="6">
    <location>
        <begin position="194"/>
        <end position="246"/>
    </location>
</feature>
<keyword evidence="4" id="KW-0804">Transcription</keyword>